<evidence type="ECO:0000313" key="1">
    <source>
        <dbReference type="EMBL" id="MBX39625.1"/>
    </source>
</evidence>
<reference evidence="1" key="1">
    <citation type="submission" date="2018-02" db="EMBL/GenBank/DDBJ databases">
        <title>Rhizophora mucronata_Transcriptome.</title>
        <authorList>
            <person name="Meera S.P."/>
            <person name="Sreeshan A."/>
            <person name="Augustine A."/>
        </authorList>
    </citation>
    <scope>NUCLEOTIDE SEQUENCE</scope>
    <source>
        <tissue evidence="1">Leaf</tissue>
    </source>
</reference>
<protein>
    <submittedName>
        <fullName evidence="1">Uncharacterized protein</fullName>
    </submittedName>
</protein>
<accession>A0A2P2NAX6</accession>
<proteinExistence type="predicted"/>
<organism evidence="1">
    <name type="scientific">Rhizophora mucronata</name>
    <name type="common">Asiatic mangrove</name>
    <dbReference type="NCBI Taxonomy" id="61149"/>
    <lineage>
        <taxon>Eukaryota</taxon>
        <taxon>Viridiplantae</taxon>
        <taxon>Streptophyta</taxon>
        <taxon>Embryophyta</taxon>
        <taxon>Tracheophyta</taxon>
        <taxon>Spermatophyta</taxon>
        <taxon>Magnoliopsida</taxon>
        <taxon>eudicotyledons</taxon>
        <taxon>Gunneridae</taxon>
        <taxon>Pentapetalae</taxon>
        <taxon>rosids</taxon>
        <taxon>fabids</taxon>
        <taxon>Malpighiales</taxon>
        <taxon>Rhizophoraceae</taxon>
        <taxon>Rhizophora</taxon>
    </lineage>
</organism>
<dbReference type="EMBL" id="GGEC01059141">
    <property type="protein sequence ID" value="MBX39625.1"/>
    <property type="molecule type" value="Transcribed_RNA"/>
</dbReference>
<sequence length="13" mass="1527">MSLAPKNWATFNF</sequence>
<name>A0A2P2NAX6_RHIMU</name>